<organism evidence="1 2">
    <name type="scientific">Alicyclobacillus dauci</name>
    <dbReference type="NCBI Taxonomy" id="1475485"/>
    <lineage>
        <taxon>Bacteria</taxon>
        <taxon>Bacillati</taxon>
        <taxon>Bacillota</taxon>
        <taxon>Bacilli</taxon>
        <taxon>Bacillales</taxon>
        <taxon>Alicyclobacillaceae</taxon>
        <taxon>Alicyclobacillus</taxon>
    </lineage>
</organism>
<reference evidence="1" key="1">
    <citation type="submission" date="2022-08" db="EMBL/GenBank/DDBJ databases">
        <title>Alicyclobacillus dauci DSM2870, complete genome.</title>
        <authorList>
            <person name="Wang Q."/>
            <person name="Cai R."/>
            <person name="Wang Z."/>
        </authorList>
    </citation>
    <scope>NUCLEOTIDE SEQUENCE</scope>
    <source>
        <strain evidence="1">DSM 28700</strain>
    </source>
</reference>
<evidence type="ECO:0000313" key="2">
    <source>
        <dbReference type="Proteomes" id="UP001164803"/>
    </source>
</evidence>
<name>A0ABY6Z1I7_9BACL</name>
<protein>
    <submittedName>
        <fullName evidence="1">Uncharacterized protein</fullName>
    </submittedName>
</protein>
<sequence length="166" mass="18159">MFTMRQRSRVSAKLFMLPVLLIALFCAAAVFDYLRQHVRVQMLGTSIDVSRIQQVLIEPDSAPAGSSQGNYTLTSQQSILKLCRLLATAQQYEGNEGDFATDIDSLLIESGGNIIRIPIARTSTNVTLLFYNAHSYVAPDNFFNQVQAIAAGDAQSKKANQNAPSS</sequence>
<keyword evidence="2" id="KW-1185">Reference proteome</keyword>
<dbReference type="RefSeq" id="WP_268043124.1">
    <property type="nucleotide sequence ID" value="NZ_CP104064.1"/>
</dbReference>
<proteinExistence type="predicted"/>
<accession>A0ABY6Z1I7</accession>
<dbReference type="EMBL" id="CP104064">
    <property type="protein sequence ID" value="WAH35840.1"/>
    <property type="molecule type" value="Genomic_DNA"/>
</dbReference>
<evidence type="ECO:0000313" key="1">
    <source>
        <dbReference type="EMBL" id="WAH35840.1"/>
    </source>
</evidence>
<dbReference type="Proteomes" id="UP001164803">
    <property type="component" value="Chromosome"/>
</dbReference>
<gene>
    <name evidence="1" type="ORF">NZD86_16425</name>
</gene>